<evidence type="ECO:0000256" key="8">
    <source>
        <dbReference type="SAM" id="Phobius"/>
    </source>
</evidence>
<keyword evidence="3" id="KW-0997">Cell inner membrane</keyword>
<reference evidence="10 11" key="1">
    <citation type="submission" date="2020-02" db="EMBL/GenBank/DDBJ databases">
        <title>Comparative genomics of sulfur disproportionating microorganisms.</title>
        <authorList>
            <person name="Ward L.M."/>
            <person name="Bertran E."/>
            <person name="Johnston D.T."/>
        </authorList>
    </citation>
    <scope>NUCLEOTIDE SEQUENCE [LARGE SCALE GENOMIC DNA]</scope>
    <source>
        <strain evidence="10 11">DSM 3696</strain>
    </source>
</reference>
<feature type="transmembrane region" description="Helical" evidence="8">
    <location>
        <begin position="122"/>
        <end position="147"/>
    </location>
</feature>
<evidence type="ECO:0000256" key="6">
    <source>
        <dbReference type="ARBA" id="ARBA00023136"/>
    </source>
</evidence>
<comment type="similarity">
    <text evidence="7">Belongs to the ThrE exporter (TC 2.A.79) family.</text>
</comment>
<evidence type="ECO:0000256" key="5">
    <source>
        <dbReference type="ARBA" id="ARBA00022989"/>
    </source>
</evidence>
<proteinExistence type="inferred from homology"/>
<dbReference type="RefSeq" id="WP_163300920.1">
    <property type="nucleotide sequence ID" value="NZ_JAAGRQ010000010.1"/>
</dbReference>
<keyword evidence="4 8" id="KW-0812">Transmembrane</keyword>
<protein>
    <submittedName>
        <fullName evidence="10">Threonine/serine exporter</fullName>
    </submittedName>
</protein>
<dbReference type="EMBL" id="JAAGRQ010000010">
    <property type="protein sequence ID" value="NDY55866.1"/>
    <property type="molecule type" value="Genomic_DNA"/>
</dbReference>
<comment type="subcellular location">
    <subcellularLocation>
        <location evidence="1">Cell membrane</location>
        <topology evidence="1">Multi-pass membrane protein</topology>
    </subcellularLocation>
</comment>
<keyword evidence="2" id="KW-1003">Cell membrane</keyword>
<name>A0A7K3NI42_9BACT</name>
<keyword evidence="11" id="KW-1185">Reference proteome</keyword>
<evidence type="ECO:0000256" key="1">
    <source>
        <dbReference type="ARBA" id="ARBA00004651"/>
    </source>
</evidence>
<dbReference type="AlphaFoldDB" id="A0A7K3NI42"/>
<dbReference type="Proteomes" id="UP000469724">
    <property type="component" value="Unassembled WGS sequence"/>
</dbReference>
<gene>
    <name evidence="10" type="ORF">G3N56_03805</name>
</gene>
<dbReference type="Pfam" id="PF12821">
    <property type="entry name" value="ThrE_2"/>
    <property type="match status" value="1"/>
</dbReference>
<feature type="transmembrane region" description="Helical" evidence="8">
    <location>
        <begin position="49"/>
        <end position="73"/>
    </location>
</feature>
<dbReference type="GO" id="GO:0015744">
    <property type="term" value="P:succinate transport"/>
    <property type="evidence" value="ECO:0007669"/>
    <property type="project" value="TreeGrafter"/>
</dbReference>
<evidence type="ECO:0000313" key="10">
    <source>
        <dbReference type="EMBL" id="NDY55866.1"/>
    </source>
</evidence>
<feature type="transmembrane region" description="Helical" evidence="8">
    <location>
        <begin position="85"/>
        <end position="102"/>
    </location>
</feature>
<dbReference type="InterPro" id="IPR024528">
    <property type="entry name" value="ThrE_2"/>
</dbReference>
<organism evidence="10 11">
    <name type="scientific">Desulfolutivibrio sulfodismutans</name>
    <dbReference type="NCBI Taxonomy" id="63561"/>
    <lineage>
        <taxon>Bacteria</taxon>
        <taxon>Pseudomonadati</taxon>
        <taxon>Thermodesulfobacteriota</taxon>
        <taxon>Desulfovibrionia</taxon>
        <taxon>Desulfovibrionales</taxon>
        <taxon>Desulfovibrionaceae</taxon>
        <taxon>Desulfolutivibrio</taxon>
    </lineage>
</organism>
<keyword evidence="6 8" id="KW-0472">Membrane</keyword>
<evidence type="ECO:0000313" key="11">
    <source>
        <dbReference type="Proteomes" id="UP000469724"/>
    </source>
</evidence>
<evidence type="ECO:0000256" key="2">
    <source>
        <dbReference type="ARBA" id="ARBA00022475"/>
    </source>
</evidence>
<evidence type="ECO:0000256" key="7">
    <source>
        <dbReference type="ARBA" id="ARBA00034125"/>
    </source>
</evidence>
<accession>A0A7K3NI42</accession>
<keyword evidence="5 8" id="KW-1133">Transmembrane helix</keyword>
<evidence type="ECO:0000256" key="4">
    <source>
        <dbReference type="ARBA" id="ARBA00022692"/>
    </source>
</evidence>
<feature type="transmembrane region" description="Helical" evidence="8">
    <location>
        <begin position="12"/>
        <end position="29"/>
    </location>
</feature>
<dbReference type="PANTHER" id="PTHR34390:SF1">
    <property type="entry name" value="SUCCINATE TRANSPORTER SUBUNIT YJJB-RELATED"/>
    <property type="match status" value="1"/>
</dbReference>
<feature type="domain" description="Threonine/Serine exporter ThrE" evidence="9">
    <location>
        <begin position="13"/>
        <end position="145"/>
    </location>
</feature>
<dbReference type="GO" id="GO:0005886">
    <property type="term" value="C:plasma membrane"/>
    <property type="evidence" value="ECO:0007669"/>
    <property type="project" value="UniProtKB-SubCell"/>
</dbReference>
<sequence>MPGMAADVAVKALLGAVAATGFAVLFNAPRYTLVWCAACGALGLTLRTLAMACGIGVELATLFASTAVSAFSFWPHNRLTLPTHIFSIPGVINMVPGVYAYQAMTGFLRFVQEKDQAIFLSAWHDLLTMTTILMALAFGLVLPSLCLRIEKKTL</sequence>
<evidence type="ECO:0000259" key="9">
    <source>
        <dbReference type="Pfam" id="PF12821"/>
    </source>
</evidence>
<comment type="caution">
    <text evidence="10">The sequence shown here is derived from an EMBL/GenBank/DDBJ whole genome shotgun (WGS) entry which is preliminary data.</text>
</comment>
<evidence type="ECO:0000256" key="3">
    <source>
        <dbReference type="ARBA" id="ARBA00022519"/>
    </source>
</evidence>
<dbReference type="PANTHER" id="PTHR34390">
    <property type="entry name" value="UPF0442 PROTEIN YJJB-RELATED"/>
    <property type="match status" value="1"/>
</dbReference>
<dbReference type="InterPro" id="IPR050539">
    <property type="entry name" value="ThrE_Dicarb/AminoAcid_Exp"/>
</dbReference>